<proteinExistence type="predicted"/>
<accession>A0A820DSD6</accession>
<evidence type="ECO:0000313" key="3">
    <source>
        <dbReference type="Proteomes" id="UP000663842"/>
    </source>
</evidence>
<dbReference type="Proteomes" id="UP000663842">
    <property type="component" value="Unassembled WGS sequence"/>
</dbReference>
<dbReference type="EMBL" id="CAJOBF010007613">
    <property type="protein sequence ID" value="CAF4237035.1"/>
    <property type="molecule type" value="Genomic_DNA"/>
</dbReference>
<reference evidence="2" key="1">
    <citation type="submission" date="2021-02" db="EMBL/GenBank/DDBJ databases">
        <authorList>
            <person name="Nowell W R."/>
        </authorList>
    </citation>
    <scope>NUCLEOTIDE SEQUENCE</scope>
</reference>
<gene>
    <name evidence="2" type="ORF">UXM345_LOCUS29966</name>
    <name evidence="1" type="ORF">XDN619_LOCUS9545</name>
</gene>
<dbReference type="EMBL" id="CAJNRG010003258">
    <property type="protein sequence ID" value="CAF2055306.1"/>
    <property type="molecule type" value="Genomic_DNA"/>
</dbReference>
<organism evidence="2 3">
    <name type="scientific">Rotaria magnacalcarata</name>
    <dbReference type="NCBI Taxonomy" id="392030"/>
    <lineage>
        <taxon>Eukaryota</taxon>
        <taxon>Metazoa</taxon>
        <taxon>Spiralia</taxon>
        <taxon>Gnathifera</taxon>
        <taxon>Rotifera</taxon>
        <taxon>Eurotatoria</taxon>
        <taxon>Bdelloidea</taxon>
        <taxon>Philodinida</taxon>
        <taxon>Philodinidae</taxon>
        <taxon>Rotaria</taxon>
    </lineage>
</organism>
<comment type="caution">
    <text evidence="2">The sequence shown here is derived from an EMBL/GenBank/DDBJ whole genome shotgun (WGS) entry which is preliminary data.</text>
</comment>
<sequence length="265" mass="29728">MIQNVLQGHSAISSGYLATRGVATCIAVIATFVNSTSTFIEHISAEKLFADMPTINGTQRRLERIVRHIFQRAGAAAVVRSALLLGGCTATSYVALELIINILCYRRQTIRAIKSRVTDSQLRNFLEAIIVTRLQLNPETSFIDGLGEIAYQVSIVVNIDHPNDSGRLMISQIREIGLFISETLYMVILDARSGESLISGQRPISNSSWSFYPDPISNEHRQLVVKMAMLMYNVERMALITQDEFFDAVDTDDNIWNDEEDDIYF</sequence>
<evidence type="ECO:0000313" key="2">
    <source>
        <dbReference type="EMBL" id="CAF4237035.1"/>
    </source>
</evidence>
<protein>
    <submittedName>
        <fullName evidence="2">Uncharacterized protein</fullName>
    </submittedName>
</protein>
<dbReference type="AlphaFoldDB" id="A0A820DSD6"/>
<dbReference type="Proteomes" id="UP000663887">
    <property type="component" value="Unassembled WGS sequence"/>
</dbReference>
<evidence type="ECO:0000313" key="1">
    <source>
        <dbReference type="EMBL" id="CAF2055306.1"/>
    </source>
</evidence>
<name>A0A820DSD6_9BILA</name>